<dbReference type="OrthoDB" id="288987at2759"/>
<proteinExistence type="predicted"/>
<name>X6N2H1_RETFI</name>
<evidence type="ECO:0000313" key="4">
    <source>
        <dbReference type="EMBL" id="ETO19919.1"/>
    </source>
</evidence>
<keyword evidence="5" id="KW-1185">Reference proteome</keyword>
<evidence type="ECO:0000256" key="2">
    <source>
        <dbReference type="SAM" id="MobiDB-lite"/>
    </source>
</evidence>
<dbReference type="Pfam" id="PF07910">
    <property type="entry name" value="Peptidase_C78"/>
    <property type="match status" value="1"/>
</dbReference>
<dbReference type="AlphaFoldDB" id="X6N2H1"/>
<accession>X6N2H1</accession>
<dbReference type="Proteomes" id="UP000023152">
    <property type="component" value="Unassembled WGS sequence"/>
</dbReference>
<dbReference type="Gene3D" id="3.90.70.130">
    <property type="match status" value="1"/>
</dbReference>
<feature type="domain" description="UFSP1/2/DUB catalytic" evidence="3">
    <location>
        <begin position="70"/>
        <end position="110"/>
    </location>
</feature>
<evidence type="ECO:0000259" key="3">
    <source>
        <dbReference type="Pfam" id="PF07910"/>
    </source>
</evidence>
<dbReference type="EMBL" id="ASPP01013152">
    <property type="protein sequence ID" value="ETO19919.1"/>
    <property type="molecule type" value="Genomic_DNA"/>
</dbReference>
<comment type="caution">
    <text evidence="4">The sequence shown here is derived from an EMBL/GenBank/DDBJ whole genome shotgun (WGS) entry which is preliminary data.</text>
</comment>
<evidence type="ECO:0000313" key="5">
    <source>
        <dbReference type="Proteomes" id="UP000023152"/>
    </source>
</evidence>
<keyword evidence="1" id="KW-0378">Hydrolase</keyword>
<protein>
    <recommendedName>
        <fullName evidence="3">UFSP1/2/DUB catalytic domain-containing protein</fullName>
    </recommendedName>
</protein>
<feature type="region of interest" description="Disordered" evidence="2">
    <location>
        <begin position="12"/>
        <end position="33"/>
    </location>
</feature>
<feature type="compositionally biased region" description="Low complexity" evidence="2">
    <location>
        <begin position="14"/>
        <end position="25"/>
    </location>
</feature>
<dbReference type="GO" id="GO:0016787">
    <property type="term" value="F:hydrolase activity"/>
    <property type="evidence" value="ECO:0007669"/>
    <property type="project" value="UniProtKB-KW"/>
</dbReference>
<sequence>MSILDFCVHDNENNNDNNNKMNDNNSQTKKSQSAIAIDAKENPCPSFSSNCTCSDLKQDSAASTSTKPCFPLYLQHEGHSRTIIGMMRHKKTGMVKFLILDPSIRGGGKQWYDAILRSENKLGVFAKSVKQLRAMKYQVICIPLYGIMSKFDSDQSKTLLSLNVPPKFCSDIAPETQNHSVNKK</sequence>
<dbReference type="InterPro" id="IPR012462">
    <property type="entry name" value="UFSP1/2_DUB_cat"/>
</dbReference>
<evidence type="ECO:0000256" key="1">
    <source>
        <dbReference type="ARBA" id="ARBA00022801"/>
    </source>
</evidence>
<reference evidence="4 5" key="1">
    <citation type="journal article" date="2013" name="Curr. Biol.">
        <title>The Genome of the Foraminiferan Reticulomyxa filosa.</title>
        <authorList>
            <person name="Glockner G."/>
            <person name="Hulsmann N."/>
            <person name="Schleicher M."/>
            <person name="Noegel A.A."/>
            <person name="Eichinger L."/>
            <person name="Gallinger C."/>
            <person name="Pawlowski J."/>
            <person name="Sierra R."/>
            <person name="Euteneuer U."/>
            <person name="Pillet L."/>
            <person name="Moustafa A."/>
            <person name="Platzer M."/>
            <person name="Groth M."/>
            <person name="Szafranski K."/>
            <person name="Schliwa M."/>
        </authorList>
    </citation>
    <scope>NUCLEOTIDE SEQUENCE [LARGE SCALE GENOMIC DNA]</scope>
</reference>
<gene>
    <name evidence="4" type="ORF">RFI_17301</name>
</gene>
<organism evidence="4 5">
    <name type="scientific">Reticulomyxa filosa</name>
    <dbReference type="NCBI Taxonomy" id="46433"/>
    <lineage>
        <taxon>Eukaryota</taxon>
        <taxon>Sar</taxon>
        <taxon>Rhizaria</taxon>
        <taxon>Retaria</taxon>
        <taxon>Foraminifera</taxon>
        <taxon>Monothalamids</taxon>
        <taxon>Reticulomyxidae</taxon>
        <taxon>Reticulomyxa</taxon>
    </lineage>
</organism>